<dbReference type="Gene3D" id="3.40.30.10">
    <property type="entry name" value="Glutaredoxin"/>
    <property type="match status" value="1"/>
</dbReference>
<dbReference type="EMBL" id="QCYY01001122">
    <property type="protein sequence ID" value="ROT80447.1"/>
    <property type="molecule type" value="Genomic_DNA"/>
</dbReference>
<dbReference type="STRING" id="6689.A0A3R7PAV7"/>
<dbReference type="GO" id="GO:0009055">
    <property type="term" value="F:electron transfer activity"/>
    <property type="evidence" value="ECO:0007669"/>
    <property type="project" value="TreeGrafter"/>
</dbReference>
<feature type="domain" description="DEP" evidence="4">
    <location>
        <begin position="134"/>
        <end position="209"/>
    </location>
</feature>
<proteinExistence type="predicted"/>
<dbReference type="InterPro" id="IPR006869">
    <property type="entry name" value="DUF547"/>
</dbReference>
<dbReference type="SMART" id="SM00049">
    <property type="entry name" value="DEP"/>
    <property type="match status" value="1"/>
</dbReference>
<dbReference type="InterPro" id="IPR036388">
    <property type="entry name" value="WH-like_DNA-bd_sf"/>
</dbReference>
<organism evidence="5 6">
    <name type="scientific">Penaeus vannamei</name>
    <name type="common">Whiteleg shrimp</name>
    <name type="synonym">Litopenaeus vannamei</name>
    <dbReference type="NCBI Taxonomy" id="6689"/>
    <lineage>
        <taxon>Eukaryota</taxon>
        <taxon>Metazoa</taxon>
        <taxon>Ecdysozoa</taxon>
        <taxon>Arthropoda</taxon>
        <taxon>Crustacea</taxon>
        <taxon>Multicrustacea</taxon>
        <taxon>Malacostraca</taxon>
        <taxon>Eumalacostraca</taxon>
        <taxon>Eucarida</taxon>
        <taxon>Decapoda</taxon>
        <taxon>Dendrobranchiata</taxon>
        <taxon>Penaeoidea</taxon>
        <taxon>Penaeidae</taxon>
        <taxon>Penaeus</taxon>
    </lineage>
</organism>
<dbReference type="Pfam" id="PF04784">
    <property type="entry name" value="DUF547"/>
    <property type="match status" value="1"/>
</dbReference>
<protein>
    <recommendedName>
        <fullName evidence="4">DEP domain-containing protein</fullName>
    </recommendedName>
</protein>
<dbReference type="InterPro" id="IPR002109">
    <property type="entry name" value="Glutaredoxin"/>
</dbReference>
<dbReference type="PROSITE" id="PS50186">
    <property type="entry name" value="DEP"/>
    <property type="match status" value="1"/>
</dbReference>
<dbReference type="PANTHER" id="PTHR34386:SF1">
    <property type="entry name" value="GLUTAREDOXIN-LIKE PROTEIN NRDH"/>
    <property type="match status" value="1"/>
</dbReference>
<comment type="caution">
    <text evidence="5">The sequence shown here is derived from an EMBL/GenBank/DDBJ whole genome shotgun (WGS) entry which is preliminary data.</text>
</comment>
<dbReference type="SUPFAM" id="SSF46785">
    <property type="entry name" value="Winged helix' DNA-binding domain"/>
    <property type="match status" value="1"/>
</dbReference>
<dbReference type="InterPro" id="IPR000591">
    <property type="entry name" value="DEP_dom"/>
</dbReference>
<sequence length="486" mass="55342">MIEIKGRVVVYSIQGCPHCKTAKKTLKDQGVNFFDVSVDRFPTVRTWLQEKTGKTSVPQIFFNETYVGGNAELQDILRDEKEWQKLLTDIQENKAKEDELIIPHPSEAVEIEEDAAPTFTCEDDPAAAIVEELKTSGVPRDQRMSIFSTAKDAFSGQDFVKWIVEKKSMSEEEAIKTGTELFEKKYIKGVQDNTTSFSNDAKAIYKINDGRESTALNAGPTQNCLIENASDFAETLRKLIIRLYNDHISTSGKSVNYKAMKGTKDYKEYTKLSRELQRVPVEKLDQDGRKAFFINIYNAMVIHSTVENGPPTNWLSRFKFFDKTSYIIGGHSYSLNEIEHGVLRANKRGLVQLFAPFGKNDPRRNISLIQVDPRIHFALNCGAKSCPPIKIFSGKNINDELRIATEAYLETDEALIVEEDRGVVHLSSLLRWYASDFGDTTEDILNWVHRNVAFPEKKEALQRVIESKKWKVQNIPYEWGTNENDV</sequence>
<dbReference type="Pfam" id="PF00462">
    <property type="entry name" value="Glutaredoxin"/>
    <property type="match status" value="1"/>
</dbReference>
<evidence type="ECO:0000256" key="1">
    <source>
        <dbReference type="ARBA" id="ARBA00002549"/>
    </source>
</evidence>
<keyword evidence="3" id="KW-0676">Redox-active center</keyword>
<dbReference type="InterPro" id="IPR036390">
    <property type="entry name" value="WH_DNA-bd_sf"/>
</dbReference>
<evidence type="ECO:0000256" key="3">
    <source>
        <dbReference type="ARBA" id="ARBA00023284"/>
    </source>
</evidence>
<dbReference type="InterPro" id="IPR011767">
    <property type="entry name" value="GLR_AS"/>
</dbReference>
<dbReference type="InterPro" id="IPR014025">
    <property type="entry name" value="Glutaredoxin_subgr"/>
</dbReference>
<dbReference type="InterPro" id="IPR036249">
    <property type="entry name" value="Thioredoxin-like_sf"/>
</dbReference>
<dbReference type="Proteomes" id="UP000283509">
    <property type="component" value="Unassembled WGS sequence"/>
</dbReference>
<dbReference type="GO" id="GO:0035556">
    <property type="term" value="P:intracellular signal transduction"/>
    <property type="evidence" value="ECO:0007669"/>
    <property type="project" value="InterPro"/>
</dbReference>
<dbReference type="GO" id="GO:0045454">
    <property type="term" value="P:cell redox homeostasis"/>
    <property type="evidence" value="ECO:0007669"/>
    <property type="project" value="TreeGrafter"/>
</dbReference>
<dbReference type="CDD" id="cd04371">
    <property type="entry name" value="DEP"/>
    <property type="match status" value="1"/>
</dbReference>
<keyword evidence="2" id="KW-1015">Disulfide bond</keyword>
<dbReference type="Gene3D" id="1.10.10.10">
    <property type="entry name" value="Winged helix-like DNA-binding domain superfamily/Winged helix DNA-binding domain"/>
    <property type="match status" value="1"/>
</dbReference>
<evidence type="ECO:0000259" key="4">
    <source>
        <dbReference type="PROSITE" id="PS50186"/>
    </source>
</evidence>
<evidence type="ECO:0000313" key="6">
    <source>
        <dbReference type="Proteomes" id="UP000283509"/>
    </source>
</evidence>
<reference evidence="5 6" key="2">
    <citation type="submission" date="2019-01" db="EMBL/GenBank/DDBJ databases">
        <title>The decoding of complex shrimp genome reveals the adaptation for benthos swimmer, frequently molting mechanism and breeding impact on genome.</title>
        <authorList>
            <person name="Sun Y."/>
            <person name="Gao Y."/>
            <person name="Yu Y."/>
        </authorList>
    </citation>
    <scope>NUCLEOTIDE SEQUENCE [LARGE SCALE GENOMIC DNA]</scope>
    <source>
        <tissue evidence="5">Muscle</tissue>
    </source>
</reference>
<name>A0A3R7PAV7_PENVA</name>
<accession>A0A3R7PAV7</accession>
<dbReference type="InterPro" id="IPR051548">
    <property type="entry name" value="Grx-like_ET"/>
</dbReference>
<dbReference type="PROSITE" id="PS00195">
    <property type="entry name" value="GLUTAREDOXIN_1"/>
    <property type="match status" value="1"/>
</dbReference>
<dbReference type="OrthoDB" id="418495at2759"/>
<dbReference type="AlphaFoldDB" id="A0A3R7PAV7"/>
<dbReference type="SUPFAM" id="SSF52833">
    <property type="entry name" value="Thioredoxin-like"/>
    <property type="match status" value="1"/>
</dbReference>
<dbReference type="PANTHER" id="PTHR34386">
    <property type="entry name" value="GLUTAREDOXIN"/>
    <property type="match status" value="1"/>
</dbReference>
<dbReference type="PRINTS" id="PR00160">
    <property type="entry name" value="GLUTAREDOXIN"/>
</dbReference>
<reference evidence="5 6" key="1">
    <citation type="submission" date="2018-04" db="EMBL/GenBank/DDBJ databases">
        <authorList>
            <person name="Zhang X."/>
            <person name="Yuan J."/>
            <person name="Li F."/>
            <person name="Xiang J."/>
        </authorList>
    </citation>
    <scope>NUCLEOTIDE SEQUENCE [LARGE SCALE GENOMIC DNA]</scope>
    <source>
        <tissue evidence="5">Muscle</tissue>
    </source>
</reference>
<evidence type="ECO:0000313" key="5">
    <source>
        <dbReference type="EMBL" id="ROT80447.1"/>
    </source>
</evidence>
<evidence type="ECO:0000256" key="2">
    <source>
        <dbReference type="ARBA" id="ARBA00023157"/>
    </source>
</evidence>
<dbReference type="Pfam" id="PF00610">
    <property type="entry name" value="DEP"/>
    <property type="match status" value="1"/>
</dbReference>
<comment type="function">
    <text evidence="1">Has a glutathione-disulfide oxidoreductase activity in the presence of NADPH and glutathione reductase. Reduces low molecular weight disulfides and proteins.</text>
</comment>
<keyword evidence="6" id="KW-1185">Reference proteome</keyword>
<gene>
    <name evidence="5" type="ORF">C7M84_000842</name>
</gene>
<dbReference type="PROSITE" id="PS51354">
    <property type="entry name" value="GLUTAREDOXIN_2"/>
    <property type="match status" value="1"/>
</dbReference>